<sequence>MDRRAFLTAKKSKQPASVKPLPLEGRTSTGLAVYTGAWTKSEITHLLKRTMFGARIDDINYFAAKTMGEAVDELLNPVAALPNPPLKDYDGVTGAATPDNDVANGATWINSVNNDGTIQSRRRASFKKWWMGCLLQQDRSIREKMTLFWHNHFATETVDVSNANLLYKHANLLRTKALGNFKQLVRDITLDPAMLVYLNGRSNTATAPDENYARELQELFTLGKENNPNYTEADVKAAAKILTGWRVDTTVNTFPSYFTSSRHDATTKTFSSFYNNTTVTGRTGTTAGDLELDDLLNMIFAKNVEVSRFMAKKLYRFFVHYDIDAAADANVIEPLALILRTNNWDIKPALTTLFKSEHFFDVLNRGAMIKSPIDHAVALCREWEVVFPTAAAEYADTYGMWNYIMSVAANNQQSIGDPPNVAGWPAYYQVPQYYELWVNTDTLPKRNQFSDLMIGNGYTRNGKKIVIDAVAFTKKLSNPGDPNELINELFEILFQIPLSQQVKDQLKKDFLLTGQDSDYYWTNAWNIYIASPVTANYNVVNTRLRGLFKYCMNLAEYQLA</sequence>
<proteinExistence type="predicted"/>
<dbReference type="InterPro" id="IPR014917">
    <property type="entry name" value="DUF1800"/>
</dbReference>
<protein>
    <submittedName>
        <fullName evidence="2">Uncharacterized protein (DUF1800 family)</fullName>
    </submittedName>
</protein>
<accession>A0A562SQZ6</accession>
<feature type="region of interest" description="Disordered" evidence="1">
    <location>
        <begin position="1"/>
        <end position="22"/>
    </location>
</feature>
<organism evidence="2 3">
    <name type="scientific">Lacibacter cauensis</name>
    <dbReference type="NCBI Taxonomy" id="510947"/>
    <lineage>
        <taxon>Bacteria</taxon>
        <taxon>Pseudomonadati</taxon>
        <taxon>Bacteroidota</taxon>
        <taxon>Chitinophagia</taxon>
        <taxon>Chitinophagales</taxon>
        <taxon>Chitinophagaceae</taxon>
        <taxon>Lacibacter</taxon>
    </lineage>
</organism>
<comment type="caution">
    <text evidence="2">The sequence shown here is derived from an EMBL/GenBank/DDBJ whole genome shotgun (WGS) entry which is preliminary data.</text>
</comment>
<reference evidence="2 3" key="1">
    <citation type="journal article" date="2015" name="Stand. Genomic Sci.">
        <title>Genomic Encyclopedia of Bacterial and Archaeal Type Strains, Phase III: the genomes of soil and plant-associated and newly described type strains.</title>
        <authorList>
            <person name="Whitman W.B."/>
            <person name="Woyke T."/>
            <person name="Klenk H.P."/>
            <person name="Zhou Y."/>
            <person name="Lilburn T.G."/>
            <person name="Beck B.J."/>
            <person name="De Vos P."/>
            <person name="Vandamme P."/>
            <person name="Eisen J.A."/>
            <person name="Garrity G."/>
            <person name="Hugenholtz P."/>
            <person name="Kyrpides N.C."/>
        </authorList>
    </citation>
    <scope>NUCLEOTIDE SEQUENCE [LARGE SCALE GENOMIC DNA]</scope>
    <source>
        <strain evidence="2 3">CGMCC 1.7271</strain>
    </source>
</reference>
<dbReference type="AlphaFoldDB" id="A0A562SQZ6"/>
<evidence type="ECO:0000256" key="1">
    <source>
        <dbReference type="SAM" id="MobiDB-lite"/>
    </source>
</evidence>
<dbReference type="OrthoDB" id="9772295at2"/>
<name>A0A562SQZ6_9BACT</name>
<evidence type="ECO:0000313" key="2">
    <source>
        <dbReference type="EMBL" id="TWI83661.1"/>
    </source>
</evidence>
<dbReference type="RefSeq" id="WP_144885956.1">
    <property type="nucleotide sequence ID" value="NZ_VLLE01000003.1"/>
</dbReference>
<gene>
    <name evidence="2" type="ORF">IQ13_1774</name>
</gene>
<dbReference type="Pfam" id="PF08811">
    <property type="entry name" value="DUF1800"/>
    <property type="match status" value="1"/>
</dbReference>
<keyword evidence="3" id="KW-1185">Reference proteome</keyword>
<dbReference type="Proteomes" id="UP000316167">
    <property type="component" value="Unassembled WGS sequence"/>
</dbReference>
<dbReference type="EMBL" id="VLLE01000003">
    <property type="protein sequence ID" value="TWI83661.1"/>
    <property type="molecule type" value="Genomic_DNA"/>
</dbReference>
<evidence type="ECO:0000313" key="3">
    <source>
        <dbReference type="Proteomes" id="UP000316167"/>
    </source>
</evidence>